<feature type="region of interest" description="Disordered" evidence="1">
    <location>
        <begin position="334"/>
        <end position="353"/>
    </location>
</feature>
<dbReference type="RefSeq" id="WP_277524855.1">
    <property type="nucleotide sequence ID" value="NZ_JAMQOT010000013.1"/>
</dbReference>
<name>A0A9Q4LAC1_9EURY</name>
<dbReference type="AlphaFoldDB" id="A0A9Q4LAC1"/>
<evidence type="ECO:0000313" key="4">
    <source>
        <dbReference type="Proteomes" id="UP001154061"/>
    </source>
</evidence>
<feature type="compositionally biased region" description="Polar residues" evidence="1">
    <location>
        <begin position="250"/>
        <end position="263"/>
    </location>
</feature>
<comment type="caution">
    <text evidence="3">The sequence shown here is derived from an EMBL/GenBank/DDBJ whole genome shotgun (WGS) entry which is preliminary data.</text>
</comment>
<sequence>MTTSIDLRNLREEEQRDHLFDGLDELEDGSSISITADRDITAFLYSYQIKRGVVLEREDDPTDSDDSATRVTKVRDLDEDERASFDVRSMPPQKRHRVLLETFDDLEPGEGFVFLNDHDPKPLSHEIRSTRGETFDWEYRSRESREWAVEVVKTDASEGATDGVFTKFDVRKIPKQERHPTIHHRYGMLPDGATMEIVAPHEPRPLRQEFTQRYGGSFSWDVAESEPGRCRVQITKGEESTDTDAAGEMESSSAPDESDSITVTEELDVRDRPPAERHELIFEAYADLEGEQAFVLVNDHDPKPLYHQFEAEAGPEFQWEYQKKEPGEFRVLIGKSENRTREPDANESVNSPF</sequence>
<protein>
    <submittedName>
        <fullName evidence="3">DUF2249 domain-containing protein</fullName>
    </submittedName>
</protein>
<feature type="domain" description="DUF2249" evidence="2">
    <location>
        <begin position="85"/>
        <end position="153"/>
    </location>
</feature>
<feature type="domain" description="DUF2249" evidence="2">
    <location>
        <begin position="168"/>
        <end position="236"/>
    </location>
</feature>
<evidence type="ECO:0000313" key="3">
    <source>
        <dbReference type="EMBL" id="MDF9748286.1"/>
    </source>
</evidence>
<accession>A0A9Q4LAC1</accession>
<dbReference type="EMBL" id="JAMQOT010000013">
    <property type="protein sequence ID" value="MDF9748286.1"/>
    <property type="molecule type" value="Genomic_DNA"/>
</dbReference>
<dbReference type="Pfam" id="PF10006">
    <property type="entry name" value="DUF2249"/>
    <property type="match status" value="3"/>
</dbReference>
<dbReference type="Proteomes" id="UP001154061">
    <property type="component" value="Unassembled WGS sequence"/>
</dbReference>
<feature type="region of interest" description="Disordered" evidence="1">
    <location>
        <begin position="234"/>
        <end position="272"/>
    </location>
</feature>
<evidence type="ECO:0000256" key="1">
    <source>
        <dbReference type="SAM" id="MobiDB-lite"/>
    </source>
</evidence>
<feature type="domain" description="DUF2249" evidence="2">
    <location>
        <begin position="266"/>
        <end position="335"/>
    </location>
</feature>
<gene>
    <name evidence="3" type="ORF">NDI89_22235</name>
</gene>
<organism evidence="3 4">
    <name type="scientific">Natrinema salsiterrestre</name>
    <dbReference type="NCBI Taxonomy" id="2950540"/>
    <lineage>
        <taxon>Archaea</taxon>
        <taxon>Methanobacteriati</taxon>
        <taxon>Methanobacteriota</taxon>
        <taxon>Stenosarchaea group</taxon>
        <taxon>Halobacteria</taxon>
        <taxon>Halobacteriales</taxon>
        <taxon>Natrialbaceae</taxon>
        <taxon>Natrinema</taxon>
    </lineage>
</organism>
<proteinExistence type="predicted"/>
<evidence type="ECO:0000259" key="2">
    <source>
        <dbReference type="Pfam" id="PF10006"/>
    </source>
</evidence>
<reference evidence="3" key="1">
    <citation type="submission" date="2022-06" db="EMBL/GenBank/DDBJ databases">
        <title>Natrinema sp. a new haloarchaeum isolate from saline soil.</title>
        <authorList>
            <person name="Strakova D."/>
            <person name="Galisteo C."/>
            <person name="Sanchez-Porro C."/>
            <person name="Ventosa A."/>
        </authorList>
    </citation>
    <scope>NUCLEOTIDE SEQUENCE</scope>
    <source>
        <strain evidence="3">S1CR25-10</strain>
    </source>
</reference>
<keyword evidence="4" id="KW-1185">Reference proteome</keyword>
<dbReference type="InterPro" id="IPR018720">
    <property type="entry name" value="DUF2249"/>
</dbReference>